<comment type="subcellular location">
    <subcellularLocation>
        <location evidence="2">Membrane</location>
    </subcellularLocation>
</comment>
<dbReference type="GO" id="GO:0000155">
    <property type="term" value="F:phosphorelay sensor kinase activity"/>
    <property type="evidence" value="ECO:0007669"/>
    <property type="project" value="InterPro"/>
</dbReference>
<dbReference type="InterPro" id="IPR004358">
    <property type="entry name" value="Sig_transdc_His_kin-like_C"/>
</dbReference>
<evidence type="ECO:0000256" key="9">
    <source>
        <dbReference type="SAM" id="Phobius"/>
    </source>
</evidence>
<feature type="domain" description="HAMP" evidence="11">
    <location>
        <begin position="44"/>
        <end position="97"/>
    </location>
</feature>
<dbReference type="EMBL" id="JAAHFQ010001148">
    <property type="protein sequence ID" value="NER32270.1"/>
    <property type="molecule type" value="Genomic_DNA"/>
</dbReference>
<reference evidence="12" key="1">
    <citation type="submission" date="2019-11" db="EMBL/GenBank/DDBJ databases">
        <title>Genomic insights into an expanded diversity of filamentous marine cyanobacteria reveals the extraordinary biosynthetic potential of Moorea and Okeania.</title>
        <authorList>
            <person name="Ferreira Leao T."/>
            <person name="Wang M."/>
            <person name="Moss N."/>
            <person name="Da Silva R."/>
            <person name="Sanders J."/>
            <person name="Nurk S."/>
            <person name="Gurevich A."/>
            <person name="Humphrey G."/>
            <person name="Reher R."/>
            <person name="Zhu Q."/>
            <person name="Belda-Ferre P."/>
            <person name="Glukhov E."/>
            <person name="Rex R."/>
            <person name="Dorrestein P.C."/>
            <person name="Knight R."/>
            <person name="Pevzner P."/>
            <person name="Gerwick W.H."/>
            <person name="Gerwick L."/>
        </authorList>
    </citation>
    <scope>NUCLEOTIDE SEQUENCE</scope>
    <source>
        <strain evidence="12">SIO1C4</strain>
    </source>
</reference>
<dbReference type="GO" id="GO:0016020">
    <property type="term" value="C:membrane"/>
    <property type="evidence" value="ECO:0007669"/>
    <property type="project" value="UniProtKB-SubCell"/>
</dbReference>
<dbReference type="AlphaFoldDB" id="A0A6B3NKK5"/>
<dbReference type="InterPro" id="IPR003660">
    <property type="entry name" value="HAMP_dom"/>
</dbReference>
<keyword evidence="8" id="KW-0175">Coiled coil</keyword>
<feature type="coiled-coil region" evidence="8">
    <location>
        <begin position="107"/>
        <end position="137"/>
    </location>
</feature>
<keyword evidence="9" id="KW-0472">Membrane</keyword>
<dbReference type="SUPFAM" id="SSF158472">
    <property type="entry name" value="HAMP domain-like"/>
    <property type="match status" value="1"/>
</dbReference>
<dbReference type="InterPro" id="IPR036890">
    <property type="entry name" value="HATPase_C_sf"/>
</dbReference>
<evidence type="ECO:0000259" key="10">
    <source>
        <dbReference type="PROSITE" id="PS50109"/>
    </source>
</evidence>
<dbReference type="Gene3D" id="1.10.287.130">
    <property type="match status" value="1"/>
</dbReference>
<comment type="caution">
    <text evidence="12">The sequence shown here is derived from an EMBL/GenBank/DDBJ whole genome shotgun (WGS) entry which is preliminary data.</text>
</comment>
<dbReference type="SMART" id="SM00304">
    <property type="entry name" value="HAMP"/>
    <property type="match status" value="1"/>
</dbReference>
<keyword evidence="9" id="KW-1133">Transmembrane helix</keyword>
<evidence type="ECO:0000256" key="7">
    <source>
        <dbReference type="ARBA" id="ARBA00023012"/>
    </source>
</evidence>
<dbReference type="PANTHER" id="PTHR43065">
    <property type="entry name" value="SENSOR HISTIDINE KINASE"/>
    <property type="match status" value="1"/>
</dbReference>
<dbReference type="CDD" id="cd06225">
    <property type="entry name" value="HAMP"/>
    <property type="match status" value="1"/>
</dbReference>
<dbReference type="PANTHER" id="PTHR43065:SF50">
    <property type="entry name" value="HISTIDINE KINASE"/>
    <property type="match status" value="1"/>
</dbReference>
<dbReference type="Gene3D" id="6.10.340.10">
    <property type="match status" value="1"/>
</dbReference>
<keyword evidence="5" id="KW-0808">Transferase</keyword>
<dbReference type="PROSITE" id="PS50885">
    <property type="entry name" value="HAMP"/>
    <property type="match status" value="1"/>
</dbReference>
<keyword evidence="9" id="KW-0812">Transmembrane</keyword>
<evidence type="ECO:0000259" key="11">
    <source>
        <dbReference type="PROSITE" id="PS50885"/>
    </source>
</evidence>
<dbReference type="Gene3D" id="3.30.565.10">
    <property type="entry name" value="Histidine kinase-like ATPase, C-terminal domain"/>
    <property type="match status" value="1"/>
</dbReference>
<dbReference type="SUPFAM" id="SSF47384">
    <property type="entry name" value="Homodimeric domain of signal transducing histidine kinase"/>
    <property type="match status" value="1"/>
</dbReference>
<sequence length="408" mass="45824">AAQTQKTQATLTLNRVQALRLQIISASMLLSVAVAMLLSLYLGREIATPLTEVTSIARRVTQESNFELQVPVTTEDEVALLATSLNQLIQWVGEYTKELELARQMLEQRVEARTVELTQALQELKQTQSQLIQSEKMSSLGQLVAGVAHEINNPVNFIFGNLQYAKDYTQELLELVELYQLHYPNSAAEIQERIEEIELDFLATDLPKIMSSMQLGVDRIRNIVLSLRTFSRVDEAQMKAVDIHQGINSTLLILNNRLKRSIEVIKQYGNLPLVECYPAQLNQVFMNILANAIDALEESVDYSKQYQTNTNRQLKKLQVVIKTAQVDKDQIKVSIRDNGSGISTEIKDQVFEPFFTTKNEGKGTGLGLSISSEIIDRHHGRIEVISEPGEGTEFVVYLPICSKFLATG</sequence>
<dbReference type="SUPFAM" id="SSF55874">
    <property type="entry name" value="ATPase domain of HSP90 chaperone/DNA topoisomerase II/histidine kinase"/>
    <property type="match status" value="1"/>
</dbReference>
<dbReference type="CDD" id="cd00082">
    <property type="entry name" value="HisKA"/>
    <property type="match status" value="1"/>
</dbReference>
<dbReference type="InterPro" id="IPR036097">
    <property type="entry name" value="HisK_dim/P_sf"/>
</dbReference>
<keyword evidence="6" id="KW-0418">Kinase</keyword>
<dbReference type="InterPro" id="IPR003661">
    <property type="entry name" value="HisK_dim/P_dom"/>
</dbReference>
<evidence type="ECO:0000256" key="3">
    <source>
        <dbReference type="ARBA" id="ARBA00012438"/>
    </source>
</evidence>
<dbReference type="InterPro" id="IPR005467">
    <property type="entry name" value="His_kinase_dom"/>
</dbReference>
<evidence type="ECO:0000256" key="2">
    <source>
        <dbReference type="ARBA" id="ARBA00004370"/>
    </source>
</evidence>
<evidence type="ECO:0000256" key="5">
    <source>
        <dbReference type="ARBA" id="ARBA00022679"/>
    </source>
</evidence>
<keyword evidence="7" id="KW-0902">Two-component regulatory system</keyword>
<dbReference type="InterPro" id="IPR003594">
    <property type="entry name" value="HATPase_dom"/>
</dbReference>
<gene>
    <name evidence="12" type="ORF">F6J89_32890</name>
</gene>
<evidence type="ECO:0000313" key="12">
    <source>
        <dbReference type="EMBL" id="NER32270.1"/>
    </source>
</evidence>
<dbReference type="PROSITE" id="PS50109">
    <property type="entry name" value="HIS_KIN"/>
    <property type="match status" value="1"/>
</dbReference>
<dbReference type="Pfam" id="PF02518">
    <property type="entry name" value="HATPase_c"/>
    <property type="match status" value="1"/>
</dbReference>
<evidence type="ECO:0000256" key="8">
    <source>
        <dbReference type="SAM" id="Coils"/>
    </source>
</evidence>
<evidence type="ECO:0000256" key="6">
    <source>
        <dbReference type="ARBA" id="ARBA00022777"/>
    </source>
</evidence>
<dbReference type="PRINTS" id="PR00344">
    <property type="entry name" value="BCTRLSENSOR"/>
</dbReference>
<name>A0A6B3NKK5_9CYAN</name>
<feature type="transmembrane region" description="Helical" evidence="9">
    <location>
        <begin position="21"/>
        <end position="42"/>
    </location>
</feature>
<protein>
    <recommendedName>
        <fullName evidence="3">histidine kinase</fullName>
        <ecNumber evidence="3">2.7.13.3</ecNumber>
    </recommendedName>
</protein>
<feature type="non-terminal residue" evidence="12">
    <location>
        <position position="1"/>
    </location>
</feature>
<organism evidence="12">
    <name type="scientific">Symploca sp. SIO1C4</name>
    <dbReference type="NCBI Taxonomy" id="2607765"/>
    <lineage>
        <taxon>Bacteria</taxon>
        <taxon>Bacillati</taxon>
        <taxon>Cyanobacteriota</taxon>
        <taxon>Cyanophyceae</taxon>
        <taxon>Coleofasciculales</taxon>
        <taxon>Coleofasciculaceae</taxon>
        <taxon>Symploca</taxon>
    </lineage>
</organism>
<comment type="catalytic activity">
    <reaction evidence="1">
        <text>ATP + protein L-histidine = ADP + protein N-phospho-L-histidine.</text>
        <dbReference type="EC" id="2.7.13.3"/>
    </reaction>
</comment>
<dbReference type="SMART" id="SM00387">
    <property type="entry name" value="HATPase_c"/>
    <property type="match status" value="1"/>
</dbReference>
<dbReference type="Pfam" id="PF00672">
    <property type="entry name" value="HAMP"/>
    <property type="match status" value="1"/>
</dbReference>
<accession>A0A6B3NKK5</accession>
<dbReference type="EC" id="2.7.13.3" evidence="3"/>
<evidence type="ECO:0000256" key="1">
    <source>
        <dbReference type="ARBA" id="ARBA00000085"/>
    </source>
</evidence>
<keyword evidence="4" id="KW-0597">Phosphoprotein</keyword>
<proteinExistence type="predicted"/>
<evidence type="ECO:0000256" key="4">
    <source>
        <dbReference type="ARBA" id="ARBA00022553"/>
    </source>
</evidence>
<feature type="domain" description="Histidine kinase" evidence="10">
    <location>
        <begin position="146"/>
        <end position="402"/>
    </location>
</feature>